<dbReference type="AlphaFoldDB" id="A0A3P1T2Y4"/>
<feature type="domain" description="IrrE N-terminal-like" evidence="1">
    <location>
        <begin position="21"/>
        <end position="112"/>
    </location>
</feature>
<protein>
    <submittedName>
        <fullName evidence="2">ImmA/IrrE family metallo-endopeptidase</fullName>
    </submittedName>
</protein>
<name>A0A3P1T2Y4_9ACTN</name>
<dbReference type="EMBL" id="RQZG01000025">
    <property type="protein sequence ID" value="RRD03186.1"/>
    <property type="molecule type" value="Genomic_DNA"/>
</dbReference>
<sequence length="134" mass="14874">MTGGVEAPEGWRVEQQAMPVRGWCDWGGRRIVLHPGLTAVEARCVLAHEIIHAERGPAPEWARGREERIADAEAARRLIPLDDLVDALVWSRHPGEQAELLGVDRPTLLARLEGLTELERGLILDRLAGLPDRT</sequence>
<evidence type="ECO:0000313" key="3">
    <source>
        <dbReference type="Proteomes" id="UP000280819"/>
    </source>
</evidence>
<evidence type="ECO:0000313" key="2">
    <source>
        <dbReference type="EMBL" id="RRD03186.1"/>
    </source>
</evidence>
<dbReference type="Pfam" id="PF06114">
    <property type="entry name" value="Peptidase_M78"/>
    <property type="match status" value="1"/>
</dbReference>
<dbReference type="InterPro" id="IPR010359">
    <property type="entry name" value="IrrE_HExxH"/>
</dbReference>
<dbReference type="RefSeq" id="WP_124845954.1">
    <property type="nucleotide sequence ID" value="NZ_RQZG01000025.1"/>
</dbReference>
<reference evidence="2 3" key="1">
    <citation type="submission" date="2018-11" db="EMBL/GenBank/DDBJ databases">
        <title>Genomes From Bacteria Associated with the Canine Oral Cavity: a Test Case for Automated Genome-Based Taxonomic Assignment.</title>
        <authorList>
            <person name="Coil D.A."/>
            <person name="Jospin G."/>
            <person name="Darling A.E."/>
            <person name="Wallis C."/>
            <person name="Davis I.J."/>
            <person name="Harris S."/>
            <person name="Eisen J.A."/>
            <person name="Holcombe L.J."/>
            <person name="O'Flynn C."/>
        </authorList>
    </citation>
    <scope>NUCLEOTIDE SEQUENCE [LARGE SCALE GENOMIC DNA]</scope>
    <source>
        <strain evidence="2 3">OH887_COT-365</strain>
    </source>
</reference>
<gene>
    <name evidence="2" type="ORF">EII34_14865</name>
</gene>
<proteinExistence type="predicted"/>
<comment type="caution">
    <text evidence="2">The sequence shown here is derived from an EMBL/GenBank/DDBJ whole genome shotgun (WGS) entry which is preliminary data.</text>
</comment>
<organism evidence="2 3">
    <name type="scientific">Arachnia propionica</name>
    <dbReference type="NCBI Taxonomy" id="1750"/>
    <lineage>
        <taxon>Bacteria</taxon>
        <taxon>Bacillati</taxon>
        <taxon>Actinomycetota</taxon>
        <taxon>Actinomycetes</taxon>
        <taxon>Propionibacteriales</taxon>
        <taxon>Propionibacteriaceae</taxon>
        <taxon>Arachnia</taxon>
    </lineage>
</organism>
<accession>A0A3P1T2Y4</accession>
<evidence type="ECO:0000259" key="1">
    <source>
        <dbReference type="Pfam" id="PF06114"/>
    </source>
</evidence>
<dbReference type="OrthoDB" id="4727201at2"/>
<dbReference type="Proteomes" id="UP000280819">
    <property type="component" value="Unassembled WGS sequence"/>
</dbReference>